<dbReference type="InterPro" id="IPR041492">
    <property type="entry name" value="HAD_2"/>
</dbReference>
<dbReference type="SUPFAM" id="SSF56784">
    <property type="entry name" value="HAD-like"/>
    <property type="match status" value="1"/>
</dbReference>
<dbReference type="NCBIfam" id="TIGR01549">
    <property type="entry name" value="HAD-SF-IA-v1"/>
    <property type="match status" value="1"/>
</dbReference>
<organism evidence="1">
    <name type="scientific">freshwater metagenome</name>
    <dbReference type="NCBI Taxonomy" id="449393"/>
    <lineage>
        <taxon>unclassified sequences</taxon>
        <taxon>metagenomes</taxon>
        <taxon>ecological metagenomes</taxon>
    </lineage>
</organism>
<dbReference type="InterPro" id="IPR023198">
    <property type="entry name" value="PGP-like_dom2"/>
</dbReference>
<dbReference type="EMBL" id="CAFBLP010000055">
    <property type="protein sequence ID" value="CAB4885023.1"/>
    <property type="molecule type" value="Genomic_DNA"/>
</dbReference>
<dbReference type="GO" id="GO:0005829">
    <property type="term" value="C:cytosol"/>
    <property type="evidence" value="ECO:0007669"/>
    <property type="project" value="TreeGrafter"/>
</dbReference>
<dbReference type="Gene3D" id="3.40.50.1000">
    <property type="entry name" value="HAD superfamily/HAD-like"/>
    <property type="match status" value="1"/>
</dbReference>
<dbReference type="InterPro" id="IPR036412">
    <property type="entry name" value="HAD-like_sf"/>
</dbReference>
<dbReference type="InterPro" id="IPR023214">
    <property type="entry name" value="HAD_sf"/>
</dbReference>
<dbReference type="InterPro" id="IPR050155">
    <property type="entry name" value="HAD-like_hydrolase_sf"/>
</dbReference>
<dbReference type="GO" id="GO:0004713">
    <property type="term" value="F:protein tyrosine kinase activity"/>
    <property type="evidence" value="ECO:0007669"/>
    <property type="project" value="TreeGrafter"/>
</dbReference>
<sequence>MNQNTSFDTVIFDLDGTLSDSAPGILASLGHAFAETGFTPPDDLVRFIGPPLQTAFLEEGFTVEQITELMTAYRAHYWEIGAFANFVYPGIEQVLDSLAGHGYRLAIATSKPELTARRILEFFGFTERFEVIGGATFDLTRATKSAVVGYVLEQLGPSRPVMVGDRHHDIEGSAEHGLDCVGVTWGYAVDGELQAAGARWIVDEPHEIVTVVRHGR</sequence>
<reference evidence="1" key="1">
    <citation type="submission" date="2020-05" db="EMBL/GenBank/DDBJ databases">
        <authorList>
            <person name="Chiriac C."/>
            <person name="Salcher M."/>
            <person name="Ghai R."/>
            <person name="Kavagutti S V."/>
        </authorList>
    </citation>
    <scope>NUCLEOTIDE SEQUENCE</scope>
</reference>
<dbReference type="InterPro" id="IPR006439">
    <property type="entry name" value="HAD-SF_hydro_IA"/>
</dbReference>
<name>A0A6J7F0H9_9ZZZZ</name>
<dbReference type="Gene3D" id="1.10.150.240">
    <property type="entry name" value="Putative phosphatase, domain 2"/>
    <property type="match status" value="1"/>
</dbReference>
<evidence type="ECO:0000313" key="1">
    <source>
        <dbReference type="EMBL" id="CAB4885023.1"/>
    </source>
</evidence>
<gene>
    <name evidence="1" type="ORF">UFOPK3376_02033</name>
</gene>
<dbReference type="PANTHER" id="PTHR43434">
    <property type="entry name" value="PHOSPHOGLYCOLATE PHOSPHATASE"/>
    <property type="match status" value="1"/>
</dbReference>
<dbReference type="PANTHER" id="PTHR43434:SF20">
    <property type="entry name" value="5'-NUCLEOTIDASE"/>
    <property type="match status" value="1"/>
</dbReference>
<proteinExistence type="predicted"/>
<protein>
    <submittedName>
        <fullName evidence="1">Unannotated protein</fullName>
    </submittedName>
</protein>
<accession>A0A6J7F0H9</accession>
<dbReference type="Pfam" id="PF13419">
    <property type="entry name" value="HAD_2"/>
    <property type="match status" value="1"/>
</dbReference>
<dbReference type="AlphaFoldDB" id="A0A6J7F0H9"/>